<proteinExistence type="predicted"/>
<accession>A0A2P2QAU9</accession>
<organism evidence="1">
    <name type="scientific">Rhizophora mucronata</name>
    <name type="common">Asiatic mangrove</name>
    <dbReference type="NCBI Taxonomy" id="61149"/>
    <lineage>
        <taxon>Eukaryota</taxon>
        <taxon>Viridiplantae</taxon>
        <taxon>Streptophyta</taxon>
        <taxon>Embryophyta</taxon>
        <taxon>Tracheophyta</taxon>
        <taxon>Spermatophyta</taxon>
        <taxon>Magnoliopsida</taxon>
        <taxon>eudicotyledons</taxon>
        <taxon>Gunneridae</taxon>
        <taxon>Pentapetalae</taxon>
        <taxon>rosids</taxon>
        <taxon>fabids</taxon>
        <taxon>Malpighiales</taxon>
        <taxon>Rhizophoraceae</taxon>
        <taxon>Rhizophora</taxon>
    </lineage>
</organism>
<evidence type="ECO:0000313" key="1">
    <source>
        <dbReference type="EMBL" id="MBX64128.1"/>
    </source>
</evidence>
<protein>
    <submittedName>
        <fullName evidence="1">Uncharacterized protein</fullName>
    </submittedName>
</protein>
<dbReference type="EMBL" id="GGEC01083644">
    <property type="protein sequence ID" value="MBX64128.1"/>
    <property type="molecule type" value="Transcribed_RNA"/>
</dbReference>
<reference evidence="1" key="1">
    <citation type="submission" date="2018-02" db="EMBL/GenBank/DDBJ databases">
        <title>Rhizophora mucronata_Transcriptome.</title>
        <authorList>
            <person name="Meera S.P."/>
            <person name="Sreeshan A."/>
            <person name="Augustine A."/>
        </authorList>
    </citation>
    <scope>NUCLEOTIDE SEQUENCE</scope>
    <source>
        <tissue evidence="1">Leaf</tissue>
    </source>
</reference>
<sequence length="31" mass="3824">MLFLIILSHIYFLLDKFNNKETIFCFQLQTE</sequence>
<name>A0A2P2QAU9_RHIMU</name>
<dbReference type="AlphaFoldDB" id="A0A2P2QAU9"/>